<evidence type="ECO:0000259" key="9">
    <source>
        <dbReference type="PROSITE" id="PS50902"/>
    </source>
</evidence>
<keyword evidence="11" id="KW-1185">Reference proteome</keyword>
<dbReference type="PROSITE" id="PS00201">
    <property type="entry name" value="FLAVODOXIN"/>
    <property type="match status" value="1"/>
</dbReference>
<reference evidence="10 11" key="1">
    <citation type="submission" date="2017-09" db="EMBL/GenBank/DDBJ databases">
        <title>Bacterial strain isolated from the female urinary microbiota.</title>
        <authorList>
            <person name="Thomas-White K."/>
            <person name="Kumar N."/>
            <person name="Forster S."/>
            <person name="Putonti C."/>
            <person name="Lawley T."/>
            <person name="Wolfe A.J."/>
        </authorList>
    </citation>
    <scope>NUCLEOTIDE SEQUENCE [LARGE SCALE GENOMIC DNA]</scope>
    <source>
        <strain evidence="10 11">UMB0852</strain>
    </source>
</reference>
<gene>
    <name evidence="10" type="ORF">CJ205_00660</name>
</gene>
<evidence type="ECO:0000256" key="2">
    <source>
        <dbReference type="ARBA" id="ARBA00003297"/>
    </source>
</evidence>
<keyword evidence="6 8" id="KW-0288">FMN</keyword>
<dbReference type="GO" id="GO:0009055">
    <property type="term" value="F:electron transfer activity"/>
    <property type="evidence" value="ECO:0007669"/>
    <property type="project" value="UniProtKB-UniRule"/>
</dbReference>
<dbReference type="EMBL" id="PNHE01000001">
    <property type="protein sequence ID" value="PMC59249.1"/>
    <property type="molecule type" value="Genomic_DNA"/>
</dbReference>
<dbReference type="GO" id="GO:0010181">
    <property type="term" value="F:FMN binding"/>
    <property type="evidence" value="ECO:0007669"/>
    <property type="project" value="UniProtKB-UniRule"/>
</dbReference>
<dbReference type="RefSeq" id="WP_092085281.1">
    <property type="nucleotide sequence ID" value="NZ_FNEL01000021.1"/>
</dbReference>
<dbReference type="OrthoDB" id="9790745at2"/>
<dbReference type="GO" id="GO:0016651">
    <property type="term" value="F:oxidoreductase activity, acting on NAD(P)H"/>
    <property type="evidence" value="ECO:0007669"/>
    <property type="project" value="UniProtKB-ARBA"/>
</dbReference>
<accession>A0A1G8LK85</accession>
<dbReference type="PANTHER" id="PTHR42809:SF1">
    <property type="entry name" value="FLAVODOXIN 1"/>
    <property type="match status" value="1"/>
</dbReference>
<evidence type="ECO:0000256" key="6">
    <source>
        <dbReference type="ARBA" id="ARBA00022643"/>
    </source>
</evidence>
<comment type="similarity">
    <text evidence="3 8">Belongs to the flavodoxin family.</text>
</comment>
<dbReference type="NCBIfam" id="NF005587">
    <property type="entry name" value="PRK07308.1"/>
    <property type="match status" value="1"/>
</dbReference>
<dbReference type="Gene3D" id="3.40.50.360">
    <property type="match status" value="1"/>
</dbReference>
<evidence type="ECO:0000256" key="5">
    <source>
        <dbReference type="ARBA" id="ARBA00022630"/>
    </source>
</evidence>
<evidence type="ECO:0000256" key="3">
    <source>
        <dbReference type="ARBA" id="ARBA00005267"/>
    </source>
</evidence>
<dbReference type="PANTHER" id="PTHR42809">
    <property type="entry name" value="FLAVODOXIN 2"/>
    <property type="match status" value="1"/>
</dbReference>
<feature type="domain" description="Flavodoxin-like" evidence="9">
    <location>
        <begin position="3"/>
        <end position="153"/>
    </location>
</feature>
<dbReference type="SUPFAM" id="SSF52218">
    <property type="entry name" value="Flavoproteins"/>
    <property type="match status" value="1"/>
</dbReference>
<keyword evidence="7 8" id="KW-0249">Electron transport</keyword>
<dbReference type="InterPro" id="IPR050619">
    <property type="entry name" value="Flavodoxin"/>
</dbReference>
<proteinExistence type="inferred from homology"/>
<sequence>MDAVVIFASLTGNTEEAAEIVASVLEQEYDIDVEIYDAMQADAEDFLDFDLCFLGSYTYGVDGILPDEMLDFYDDLGGLDLSDKVFGVFGSGDHFYEIFCGAVDTFEEQFIKTGATQAAPSVKFSLAPDEEEDIKQLHELAHSAVRQWKEMNE</sequence>
<dbReference type="Proteomes" id="UP000235682">
    <property type="component" value="Unassembled WGS sequence"/>
</dbReference>
<evidence type="ECO:0000256" key="8">
    <source>
        <dbReference type="RuleBase" id="RU367037"/>
    </source>
</evidence>
<dbReference type="InterPro" id="IPR008254">
    <property type="entry name" value="Flavodoxin/NO_synth"/>
</dbReference>
<protein>
    <recommendedName>
        <fullName evidence="8">Flavodoxin</fullName>
    </recommendedName>
</protein>
<dbReference type="AlphaFoldDB" id="A0A1G8LK85"/>
<comment type="function">
    <text evidence="2 8">Low-potential electron donor to a number of redox enzymes.</text>
</comment>
<dbReference type="NCBIfam" id="NF005216">
    <property type="entry name" value="PRK06703.1"/>
    <property type="match status" value="1"/>
</dbReference>
<dbReference type="Pfam" id="PF00258">
    <property type="entry name" value="Flavodoxin_1"/>
    <property type="match status" value="1"/>
</dbReference>
<dbReference type="InterPro" id="IPR010087">
    <property type="entry name" value="Flav_short"/>
</dbReference>
<evidence type="ECO:0000256" key="4">
    <source>
        <dbReference type="ARBA" id="ARBA00022448"/>
    </source>
</evidence>
<comment type="cofactor">
    <cofactor evidence="1 8">
        <name>FMN</name>
        <dbReference type="ChEBI" id="CHEBI:58210"/>
    </cofactor>
</comment>
<name>A0A1G8LK85_9LACT</name>
<evidence type="ECO:0000256" key="7">
    <source>
        <dbReference type="ARBA" id="ARBA00022982"/>
    </source>
</evidence>
<evidence type="ECO:0000313" key="10">
    <source>
        <dbReference type="EMBL" id="PMC59249.1"/>
    </source>
</evidence>
<dbReference type="PROSITE" id="PS50902">
    <property type="entry name" value="FLAVODOXIN_LIKE"/>
    <property type="match status" value="1"/>
</dbReference>
<evidence type="ECO:0000313" key="11">
    <source>
        <dbReference type="Proteomes" id="UP000235682"/>
    </source>
</evidence>
<keyword evidence="5 8" id="KW-0285">Flavoprotein</keyword>
<dbReference type="InterPro" id="IPR029039">
    <property type="entry name" value="Flavoprotein-like_sf"/>
</dbReference>
<organism evidence="10 11">
    <name type="scientific">Dolosicoccus paucivorans</name>
    <dbReference type="NCBI Taxonomy" id="84521"/>
    <lineage>
        <taxon>Bacteria</taxon>
        <taxon>Bacillati</taxon>
        <taxon>Bacillota</taxon>
        <taxon>Bacilli</taxon>
        <taxon>Lactobacillales</taxon>
        <taxon>Aerococcaceae</taxon>
        <taxon>Dolosicoccus</taxon>
    </lineage>
</organism>
<dbReference type="InterPro" id="IPR001226">
    <property type="entry name" value="Flavodoxin_CS"/>
</dbReference>
<comment type="caution">
    <text evidence="10">The sequence shown here is derived from an EMBL/GenBank/DDBJ whole genome shotgun (WGS) entry which is preliminary data.</text>
</comment>
<keyword evidence="4 8" id="KW-0813">Transport</keyword>
<evidence type="ECO:0000256" key="1">
    <source>
        <dbReference type="ARBA" id="ARBA00001917"/>
    </source>
</evidence>
<dbReference type="STRING" id="84521.SAMN04487994_102112"/>
<dbReference type="NCBIfam" id="TIGR01753">
    <property type="entry name" value="flav_short"/>
    <property type="match status" value="1"/>
</dbReference>